<evidence type="ECO:0008006" key="3">
    <source>
        <dbReference type="Google" id="ProtNLM"/>
    </source>
</evidence>
<organism evidence="1 2">
    <name type="scientific">Apiospora hydei</name>
    <dbReference type="NCBI Taxonomy" id="1337664"/>
    <lineage>
        <taxon>Eukaryota</taxon>
        <taxon>Fungi</taxon>
        <taxon>Dikarya</taxon>
        <taxon>Ascomycota</taxon>
        <taxon>Pezizomycotina</taxon>
        <taxon>Sordariomycetes</taxon>
        <taxon>Xylariomycetidae</taxon>
        <taxon>Amphisphaeriales</taxon>
        <taxon>Apiosporaceae</taxon>
        <taxon>Apiospora</taxon>
    </lineage>
</organism>
<dbReference type="EMBL" id="JAQQWN010000010">
    <property type="protein sequence ID" value="KAK8062636.1"/>
    <property type="molecule type" value="Genomic_DNA"/>
</dbReference>
<evidence type="ECO:0000313" key="2">
    <source>
        <dbReference type="Proteomes" id="UP001433268"/>
    </source>
</evidence>
<dbReference type="GeneID" id="92052107"/>
<dbReference type="RefSeq" id="XP_066661235.1">
    <property type="nucleotide sequence ID" value="XM_066819047.1"/>
</dbReference>
<reference evidence="1 2" key="1">
    <citation type="submission" date="2023-01" db="EMBL/GenBank/DDBJ databases">
        <title>Analysis of 21 Apiospora genomes using comparative genomics revels a genus with tremendous synthesis potential of carbohydrate active enzymes and secondary metabolites.</title>
        <authorList>
            <person name="Sorensen T."/>
        </authorList>
    </citation>
    <scope>NUCLEOTIDE SEQUENCE [LARGE SCALE GENOMIC DNA]</scope>
    <source>
        <strain evidence="1 2">CBS 114990</strain>
    </source>
</reference>
<evidence type="ECO:0000313" key="1">
    <source>
        <dbReference type="EMBL" id="KAK8062636.1"/>
    </source>
</evidence>
<comment type="caution">
    <text evidence="1">The sequence shown here is derived from an EMBL/GenBank/DDBJ whole genome shotgun (WGS) entry which is preliminary data.</text>
</comment>
<name>A0ABR1UUN3_9PEZI</name>
<proteinExistence type="predicted"/>
<sequence>MKKKMRRGTLTRWPTFGGRDVRCDAMRCDGAQRELVAAAVGALAAASHKQPTRMQRMHAPPALALALTHSRSAPAAASLAKSQNRAMSFGFVFVSS</sequence>
<dbReference type="Proteomes" id="UP001433268">
    <property type="component" value="Unassembled WGS sequence"/>
</dbReference>
<protein>
    <recommendedName>
        <fullName evidence="3">DUF397 domain-containing protein</fullName>
    </recommendedName>
</protein>
<keyword evidence="2" id="KW-1185">Reference proteome</keyword>
<gene>
    <name evidence="1" type="ORF">PG997_014733</name>
</gene>
<accession>A0ABR1UUN3</accession>